<dbReference type="InterPro" id="IPR036736">
    <property type="entry name" value="ACP-like_sf"/>
</dbReference>
<dbReference type="GO" id="GO:0043041">
    <property type="term" value="P:amino acid activation for nonribosomal peptide biosynthetic process"/>
    <property type="evidence" value="ECO:0007669"/>
    <property type="project" value="TreeGrafter"/>
</dbReference>
<dbReference type="SMART" id="SM00823">
    <property type="entry name" value="PKS_PP"/>
    <property type="match status" value="2"/>
</dbReference>
<organism evidence="6 7">
    <name type="scientific">Coprinopsis marcescibilis</name>
    <name type="common">Agaric fungus</name>
    <name type="synonym">Psathyrella marcescibilis</name>
    <dbReference type="NCBI Taxonomy" id="230819"/>
    <lineage>
        <taxon>Eukaryota</taxon>
        <taxon>Fungi</taxon>
        <taxon>Dikarya</taxon>
        <taxon>Basidiomycota</taxon>
        <taxon>Agaricomycotina</taxon>
        <taxon>Agaricomycetes</taxon>
        <taxon>Agaricomycetidae</taxon>
        <taxon>Agaricales</taxon>
        <taxon>Agaricineae</taxon>
        <taxon>Psathyrellaceae</taxon>
        <taxon>Coprinopsis</taxon>
    </lineage>
</organism>
<dbReference type="InterPro" id="IPR010071">
    <property type="entry name" value="AA_adenyl_dom"/>
</dbReference>
<dbReference type="Pfam" id="PF00501">
    <property type="entry name" value="AMP-binding"/>
    <property type="match status" value="1"/>
</dbReference>
<dbReference type="InterPro" id="IPR020806">
    <property type="entry name" value="PKS_PP-bd"/>
</dbReference>
<keyword evidence="7" id="KW-1185">Reference proteome</keyword>
<dbReference type="InterPro" id="IPR006162">
    <property type="entry name" value="Ppantetheine_attach_site"/>
</dbReference>
<dbReference type="PANTHER" id="PTHR45527:SF1">
    <property type="entry name" value="FATTY ACID SYNTHASE"/>
    <property type="match status" value="1"/>
</dbReference>
<dbReference type="Gene3D" id="1.10.1200.10">
    <property type="entry name" value="ACP-like"/>
    <property type="match status" value="2"/>
</dbReference>
<keyword evidence="1" id="KW-0596">Phosphopantetheine</keyword>
<dbReference type="Pfam" id="PF00668">
    <property type="entry name" value="Condensation"/>
    <property type="match status" value="3"/>
</dbReference>
<evidence type="ECO:0000313" key="6">
    <source>
        <dbReference type="EMBL" id="TFK29988.1"/>
    </source>
</evidence>
<dbReference type="EMBL" id="ML210147">
    <property type="protein sequence ID" value="TFK29988.1"/>
    <property type="molecule type" value="Genomic_DNA"/>
</dbReference>
<dbReference type="NCBIfam" id="TIGR01733">
    <property type="entry name" value="AA-adenyl-dom"/>
    <property type="match status" value="1"/>
</dbReference>
<dbReference type="Gene3D" id="3.30.300.30">
    <property type="match status" value="1"/>
</dbReference>
<proteinExistence type="predicted"/>
<dbReference type="InterPro" id="IPR042099">
    <property type="entry name" value="ANL_N_sf"/>
</dbReference>
<evidence type="ECO:0000259" key="5">
    <source>
        <dbReference type="PROSITE" id="PS50075"/>
    </source>
</evidence>
<keyword evidence="3" id="KW-0436">Ligase</keyword>
<evidence type="ECO:0000256" key="2">
    <source>
        <dbReference type="ARBA" id="ARBA00022553"/>
    </source>
</evidence>
<dbReference type="Gene3D" id="3.30.559.10">
    <property type="entry name" value="Chloramphenicol acetyltransferase-like domain"/>
    <property type="match status" value="3"/>
</dbReference>
<dbReference type="SUPFAM" id="SSF56801">
    <property type="entry name" value="Acetyl-CoA synthetase-like"/>
    <property type="match status" value="1"/>
</dbReference>
<protein>
    <submittedName>
        <fullName evidence="6">Peptide synthetase</fullName>
    </submittedName>
</protein>
<dbReference type="PROSITE" id="PS50075">
    <property type="entry name" value="CARRIER"/>
    <property type="match status" value="2"/>
</dbReference>
<dbReference type="GO" id="GO:0016874">
    <property type="term" value="F:ligase activity"/>
    <property type="evidence" value="ECO:0007669"/>
    <property type="project" value="UniProtKB-KW"/>
</dbReference>
<sequence>MAHADKAVNQLLEGYSIVEWPDLSCDRNPANVTNTASQPFANFTRSSRGNLLLAVVSRVISLYCGFNDILLSVQSRNRSNYAFVRVTWSANDTWEQIASKVASHLSSSKDHVRLTDLRRVSELPAKQYPCPLLVQFSHPEDSLLGSDFPAIIQFNPKRSTLGLSALSTLIHPSVTEQILGQIVFLFRHAEAHWSSRVDSIPPFPSQLLSVYNRVSNDEISRAYSHIPLVTFVTEYLSRRAKSDPDDLAVQWFPELLTDVPLSELHCESITYGELDRRASQFARWLVAQGLHSEDRVALCLQRDLRFHVALIGILRAGGCYVPIDPDLPDERRAYIAQDSNAAFVLTSHAQVSNVDIFGSRAVCIDDPQVESSIYTESTEYFNVATPEGLSYMLYTSGTTGNPKGCLLTNHGLTQAIFALSNTAANVRMDNIRDGRYLAVASIAFDVHLGETLVPIALGMPLRSAPRSQLLENLPAYAKALEITHLGIVPSLIEATLNAAKDDEGGTVLRYIASGGEKMSDSILDKWANHKQVKLANFYGPSEVTIGCCARFMDSITPRANIGKPLANVSGYVVDADMNILPRGALGELVVEGPLVGRGYHGRPDLTAKVFLEWPSAGCWAYRTGDLVRMMPDSTLEILGRIDTQIKLRGVRIESEGISAIVRKGSPSSEMVLDATTVLAKHPALGTDQLVSFVTWDPTVPVSVRKAKRPSLATPPKLLIKSIRSICQSELASYMRPNHIVPLNWLPLSSNGKTDAKILVEIFKSLDITDLASLITDESDDRIPLRECTQQELDIFRILETHVPSYDLHPTPELNIFECGLDSMGVIRFASDLKEHSGKIVSATRIMKDPFLKDISRLLESSADGEVSASILPLVDAKTRETLYSSYPANSIEDLLPAFPVQEGVLARSAEDDTLYVQHVVLELQQPISLSRLKTAWETVITSHPILRTVFHLDRQVTQVVFRSWNMNDLWSDHAVDTSTSEEFEAFFYRRFADVVTKNINRQLSSLPPFRISAFRSSQQQHFVLSIHHALYDGTSLPWLLSDVESVYSGLDRIPTASLKDILREITKQDPTSAQKFWLDVYHDFRWPSAVFESPLSPEIKHLAVPFRSSLNFVKEIASREQVTLQALLSFIFAHLIGSQLYHSRDVSFGTIRSGRMLPVDNIDFALCPTITVLPMRITLKDNASTLKTIQAGISAMTEHEHVPLGKIQNWVRPGEPLFEVLFSVSVHQSKKSKLWVHRDYQPPAADYPLSVEAVINAQEDTLSIRAAWLEGQVSGDLVSHIVNNFESAALQIGEKEDLWSSISTTSGRHTDSLAVTRATQEGRIELTADPVVLDTLRQTIGEFLEVPPTVLNGRVSFISLGLDSIKAVGLAKRIRKLGYEVTSVEILKASTLHRLARNISSVKPKPQEPLEQYMQLLAQLENHQQKSELRFNSEDRCKIYPATALQSGMLSQTIGTDGKLYIHSFPVTLPPGTDFDRLQLAWESAAKVIDLLRTSFHFVPDSGLWAQVVHSVGALNWTVQEVVDTDESASAIQEFIESIQCVDEFAFSKPPIWLRLFKSKSHLTPSVLALVMHHALYDGPSIERLFNVVQAIYRGEGDSISYLTQFSDLLPDFFRQEMEGTAFWVKHLAGFSRSTLPTRVVESRVTHHKIIRPVVVDSLRLATLLKSSESTIQCLLQASLAKALATITRRPDVVFGHVVSGRGTQGTEDVVGPILNTVPCRVILKDGTTVSDLLRSIHRSNMDVTSWQQASLRSIQKAMKVDRLWDCLFTFQPAVPDSAEEQTWKLVSAEAEVMHIQYPLHVEIEQTTDGFVVRCICVSNVFDEEHLEEFVQSLVCTIDTFVNDHEQAAIRDTGLFSAKNESQPIPDAKPVAHTVNTRQEITIPPALLSTIRSIVSDAEISIDTPLPALGIDSITAIQISGKCRRLGLRVSATEILNARTLRDLVISLGKTTGQEVPQALGLKGIFQELSSAEKESIATRFGGAAKFIENISVSSAGMKWAIGGWQKTSGSLFQHVFAFKLPDDIDHGRFKNAWHMLVRRHHILRSTFATAPGGTEPRIVTFSKGFRFQHWAEQVVGDSVVYRQLLQRMKEMVSDPLSIHRPPVRGTLFRSSKHAFFVLHIHHFQYDAWSMQVLLNDLSSIYHEKEPWAVSDLKSFLSLFNPNESRLGRQQQYWQSALSTSFEPSLLPSLLHSSVDRRKLTGLPQLNIVPFALKNISLYDIKARTLNVTLQTVLLAAWARVQANRSAANDSTFGVWQVGRSGHMDGIERLAVPCVNVLPIHVNLGGTILDTAKRIQEDLRRRLSEPVIEHSDLVNISKWVGMSARTPIFNVNVNILKIPVMLKKEGLLEPMKAPHHIPNNSVPTVTPTFDELAVSPLVENDVVVDIVIFEDTDRIAMSIEARDTIMTKEQAEGIVDEWASIVSNTLEGL</sequence>
<evidence type="ECO:0000256" key="4">
    <source>
        <dbReference type="ARBA" id="ARBA00023268"/>
    </source>
</evidence>
<gene>
    <name evidence="6" type="ORF">FA15DRAFT_191393</name>
</gene>
<dbReference type="GO" id="GO:0005737">
    <property type="term" value="C:cytoplasm"/>
    <property type="evidence" value="ECO:0007669"/>
    <property type="project" value="TreeGrafter"/>
</dbReference>
<dbReference type="InterPro" id="IPR001242">
    <property type="entry name" value="Condensation_dom"/>
</dbReference>
<keyword evidence="4" id="KW-0511">Multifunctional enzyme</keyword>
<dbReference type="SUPFAM" id="SSF52777">
    <property type="entry name" value="CoA-dependent acyltransferases"/>
    <property type="match status" value="7"/>
</dbReference>
<dbReference type="PROSITE" id="PS00455">
    <property type="entry name" value="AMP_BINDING"/>
    <property type="match status" value="1"/>
</dbReference>
<dbReference type="CDD" id="cd05930">
    <property type="entry name" value="A_NRPS"/>
    <property type="match status" value="1"/>
</dbReference>
<reference evidence="6 7" key="1">
    <citation type="journal article" date="2019" name="Nat. Ecol. Evol.">
        <title>Megaphylogeny resolves global patterns of mushroom evolution.</title>
        <authorList>
            <person name="Varga T."/>
            <person name="Krizsan K."/>
            <person name="Foldi C."/>
            <person name="Dima B."/>
            <person name="Sanchez-Garcia M."/>
            <person name="Sanchez-Ramirez S."/>
            <person name="Szollosi G.J."/>
            <person name="Szarkandi J.G."/>
            <person name="Papp V."/>
            <person name="Albert L."/>
            <person name="Andreopoulos W."/>
            <person name="Angelini C."/>
            <person name="Antonin V."/>
            <person name="Barry K.W."/>
            <person name="Bougher N.L."/>
            <person name="Buchanan P."/>
            <person name="Buyck B."/>
            <person name="Bense V."/>
            <person name="Catcheside P."/>
            <person name="Chovatia M."/>
            <person name="Cooper J."/>
            <person name="Damon W."/>
            <person name="Desjardin D."/>
            <person name="Finy P."/>
            <person name="Geml J."/>
            <person name="Haridas S."/>
            <person name="Hughes K."/>
            <person name="Justo A."/>
            <person name="Karasinski D."/>
            <person name="Kautmanova I."/>
            <person name="Kiss B."/>
            <person name="Kocsube S."/>
            <person name="Kotiranta H."/>
            <person name="LaButti K.M."/>
            <person name="Lechner B.E."/>
            <person name="Liimatainen K."/>
            <person name="Lipzen A."/>
            <person name="Lukacs Z."/>
            <person name="Mihaltcheva S."/>
            <person name="Morgado L.N."/>
            <person name="Niskanen T."/>
            <person name="Noordeloos M.E."/>
            <person name="Ohm R.A."/>
            <person name="Ortiz-Santana B."/>
            <person name="Ovrebo C."/>
            <person name="Racz N."/>
            <person name="Riley R."/>
            <person name="Savchenko A."/>
            <person name="Shiryaev A."/>
            <person name="Soop K."/>
            <person name="Spirin V."/>
            <person name="Szebenyi C."/>
            <person name="Tomsovsky M."/>
            <person name="Tulloss R.E."/>
            <person name="Uehling J."/>
            <person name="Grigoriev I.V."/>
            <person name="Vagvolgyi C."/>
            <person name="Papp T."/>
            <person name="Martin F.M."/>
            <person name="Miettinen O."/>
            <person name="Hibbett D.S."/>
            <person name="Nagy L.G."/>
        </authorList>
    </citation>
    <scope>NUCLEOTIDE SEQUENCE [LARGE SCALE GENOMIC DNA]</scope>
    <source>
        <strain evidence="6 7">CBS 121175</strain>
    </source>
</reference>
<evidence type="ECO:0000256" key="1">
    <source>
        <dbReference type="ARBA" id="ARBA00022450"/>
    </source>
</evidence>
<dbReference type="Gene3D" id="3.30.559.30">
    <property type="entry name" value="Nonribosomal peptide synthetase, condensation domain"/>
    <property type="match status" value="3"/>
</dbReference>
<dbReference type="PANTHER" id="PTHR45527">
    <property type="entry name" value="NONRIBOSOMAL PEPTIDE SYNTHETASE"/>
    <property type="match status" value="1"/>
</dbReference>
<evidence type="ECO:0000256" key="3">
    <source>
        <dbReference type="ARBA" id="ARBA00022598"/>
    </source>
</evidence>
<dbReference type="STRING" id="230819.A0A5C3LB39"/>
<dbReference type="Gene3D" id="3.40.50.12780">
    <property type="entry name" value="N-terminal domain of ligase-like"/>
    <property type="match status" value="1"/>
</dbReference>
<dbReference type="InterPro" id="IPR020845">
    <property type="entry name" value="AMP-binding_CS"/>
</dbReference>
<dbReference type="FunFam" id="3.40.50.980:FF:000001">
    <property type="entry name" value="Non-ribosomal peptide synthetase"/>
    <property type="match status" value="1"/>
</dbReference>
<dbReference type="InterPro" id="IPR009081">
    <property type="entry name" value="PP-bd_ACP"/>
</dbReference>
<keyword evidence="2" id="KW-0597">Phosphoprotein</keyword>
<dbReference type="SUPFAM" id="SSF47336">
    <property type="entry name" value="ACP-like"/>
    <property type="match status" value="2"/>
</dbReference>
<dbReference type="InterPro" id="IPR000873">
    <property type="entry name" value="AMP-dep_synth/lig_dom"/>
</dbReference>
<dbReference type="CDD" id="cd19542">
    <property type="entry name" value="CT_NRPS-like"/>
    <property type="match status" value="1"/>
</dbReference>
<dbReference type="FunFam" id="3.30.300.30:FF:000033">
    <property type="entry name" value="Nonribosomal siderophore peptide synthase SidC"/>
    <property type="match status" value="1"/>
</dbReference>
<dbReference type="GO" id="GO:0044550">
    <property type="term" value="P:secondary metabolite biosynthetic process"/>
    <property type="evidence" value="ECO:0007669"/>
    <property type="project" value="TreeGrafter"/>
</dbReference>
<dbReference type="InterPro" id="IPR045851">
    <property type="entry name" value="AMP-bd_C_sf"/>
</dbReference>
<feature type="domain" description="Carrier" evidence="5">
    <location>
        <begin position="1330"/>
        <end position="1403"/>
    </location>
</feature>
<feature type="domain" description="Carrier" evidence="5">
    <location>
        <begin position="1878"/>
        <end position="1952"/>
    </location>
</feature>
<dbReference type="GO" id="GO:0031177">
    <property type="term" value="F:phosphopantetheine binding"/>
    <property type="evidence" value="ECO:0007669"/>
    <property type="project" value="InterPro"/>
</dbReference>
<evidence type="ECO:0000313" key="7">
    <source>
        <dbReference type="Proteomes" id="UP000307440"/>
    </source>
</evidence>
<dbReference type="OrthoDB" id="416786at2759"/>
<dbReference type="InterPro" id="IPR023213">
    <property type="entry name" value="CAT-like_dom_sf"/>
</dbReference>
<name>A0A5C3LB39_COPMA</name>
<dbReference type="Pfam" id="PF00550">
    <property type="entry name" value="PP-binding"/>
    <property type="match status" value="3"/>
</dbReference>
<accession>A0A5C3LB39</accession>
<dbReference type="Proteomes" id="UP000307440">
    <property type="component" value="Unassembled WGS sequence"/>
</dbReference>
<dbReference type="PROSITE" id="PS00012">
    <property type="entry name" value="PHOSPHOPANTETHEINE"/>
    <property type="match status" value="1"/>
</dbReference>